<protein>
    <submittedName>
        <fullName evidence="1">Monodehydroascorbate reductase</fullName>
    </submittedName>
</protein>
<gene>
    <name evidence="1" type="ORF">LOK49_LG09G02385</name>
</gene>
<name>A0ACC0GG45_9ERIC</name>
<reference evidence="1 2" key="1">
    <citation type="journal article" date="2022" name="Plant J.">
        <title>Chromosome-level genome of Camellia lanceoleosa provides a valuable resource for understanding genome evolution and self-incompatibility.</title>
        <authorList>
            <person name="Gong W."/>
            <person name="Xiao S."/>
            <person name="Wang L."/>
            <person name="Liao Z."/>
            <person name="Chang Y."/>
            <person name="Mo W."/>
            <person name="Hu G."/>
            <person name="Li W."/>
            <person name="Zhao G."/>
            <person name="Zhu H."/>
            <person name="Hu X."/>
            <person name="Ji K."/>
            <person name="Xiang X."/>
            <person name="Song Q."/>
            <person name="Yuan D."/>
            <person name="Jin S."/>
            <person name="Zhang L."/>
        </authorList>
    </citation>
    <scope>NUCLEOTIDE SEQUENCE [LARGE SCALE GENOMIC DNA]</scope>
    <source>
        <strain evidence="1">SQ_2022a</strain>
    </source>
</reference>
<sequence length="168" mass="18121">MYTHASVTRSHSRLCPLLYSFVSIAISAWLAGSSPELLPSKLHNAIYFAAPARLLGLHVCVGSGGERLLPKWYAEKGIVLIHNTEIVKADLASKTLVSAAGETFNYHFLIIATGSSVIRLTDFGVQGADAKNIYYLREIDDADKLVEAIKTKKNGKADSAIAALNCSD</sequence>
<dbReference type="Proteomes" id="UP001060215">
    <property type="component" value="Chromosome 8"/>
</dbReference>
<dbReference type="EMBL" id="CM045765">
    <property type="protein sequence ID" value="KAI7999924.1"/>
    <property type="molecule type" value="Genomic_DNA"/>
</dbReference>
<accession>A0ACC0GG45</accession>
<evidence type="ECO:0000313" key="1">
    <source>
        <dbReference type="EMBL" id="KAI7999924.1"/>
    </source>
</evidence>
<proteinExistence type="predicted"/>
<keyword evidence="2" id="KW-1185">Reference proteome</keyword>
<evidence type="ECO:0000313" key="2">
    <source>
        <dbReference type="Proteomes" id="UP001060215"/>
    </source>
</evidence>
<organism evidence="1 2">
    <name type="scientific">Camellia lanceoleosa</name>
    <dbReference type="NCBI Taxonomy" id="1840588"/>
    <lineage>
        <taxon>Eukaryota</taxon>
        <taxon>Viridiplantae</taxon>
        <taxon>Streptophyta</taxon>
        <taxon>Embryophyta</taxon>
        <taxon>Tracheophyta</taxon>
        <taxon>Spermatophyta</taxon>
        <taxon>Magnoliopsida</taxon>
        <taxon>eudicotyledons</taxon>
        <taxon>Gunneridae</taxon>
        <taxon>Pentapetalae</taxon>
        <taxon>asterids</taxon>
        <taxon>Ericales</taxon>
        <taxon>Theaceae</taxon>
        <taxon>Camellia</taxon>
    </lineage>
</organism>
<comment type="caution">
    <text evidence="1">The sequence shown here is derived from an EMBL/GenBank/DDBJ whole genome shotgun (WGS) entry which is preliminary data.</text>
</comment>